<organism evidence="1 2">
    <name type="scientific">Microvenator marinus</name>
    <dbReference type="NCBI Taxonomy" id="2600177"/>
    <lineage>
        <taxon>Bacteria</taxon>
        <taxon>Deltaproteobacteria</taxon>
        <taxon>Bradymonadales</taxon>
        <taxon>Microvenatoraceae</taxon>
        <taxon>Microvenator</taxon>
    </lineage>
</organism>
<dbReference type="RefSeq" id="WP_146958958.1">
    <property type="nucleotide sequence ID" value="NZ_CP042467.1"/>
</dbReference>
<dbReference type="AlphaFoldDB" id="A0A5B8XT76"/>
<reference evidence="1 2" key="1">
    <citation type="submission" date="2019-08" db="EMBL/GenBank/DDBJ databases">
        <authorList>
            <person name="Liang Q."/>
        </authorList>
    </citation>
    <scope>NUCLEOTIDE SEQUENCE [LARGE SCALE GENOMIC DNA]</scope>
    <source>
        <strain evidence="1 2">V1718</strain>
    </source>
</reference>
<dbReference type="Proteomes" id="UP000321595">
    <property type="component" value="Chromosome"/>
</dbReference>
<dbReference type="OrthoDB" id="5519625at2"/>
<accession>A0A5B8XT76</accession>
<evidence type="ECO:0008006" key="3">
    <source>
        <dbReference type="Google" id="ProtNLM"/>
    </source>
</evidence>
<dbReference type="EMBL" id="CP042467">
    <property type="protein sequence ID" value="QED27273.1"/>
    <property type="molecule type" value="Genomic_DNA"/>
</dbReference>
<proteinExistence type="predicted"/>
<evidence type="ECO:0000313" key="1">
    <source>
        <dbReference type="EMBL" id="QED27273.1"/>
    </source>
</evidence>
<dbReference type="KEGG" id="bbae:FRD01_08460"/>
<sequence length="69" mass="7951">MSVENTEPKPSIVESVHMMEERYHSTREQLYEVNRQAQVMIQKHPAACIAGAFAVGWVIGKLAKRRWLI</sequence>
<keyword evidence="2" id="KW-1185">Reference proteome</keyword>
<evidence type="ECO:0000313" key="2">
    <source>
        <dbReference type="Proteomes" id="UP000321595"/>
    </source>
</evidence>
<name>A0A5B8XT76_9DELT</name>
<protein>
    <recommendedName>
        <fullName evidence="3">DUF883 domain-containing protein</fullName>
    </recommendedName>
</protein>
<gene>
    <name evidence="1" type="ORF">FRD01_08460</name>
</gene>